<proteinExistence type="predicted"/>
<gene>
    <name evidence="1" type="ORF">D7V32_03220</name>
</gene>
<dbReference type="AlphaFoldDB" id="A0A3A8ERX5"/>
<protein>
    <submittedName>
        <fullName evidence="1">Uncharacterized protein</fullName>
    </submittedName>
</protein>
<name>A0A3A8ERX5_9GAMM</name>
<accession>A0A3A8ERX5</accession>
<keyword evidence="2" id="KW-1185">Reference proteome</keyword>
<dbReference type="Proteomes" id="UP000282388">
    <property type="component" value="Unassembled WGS sequence"/>
</dbReference>
<organism evidence="1 2">
    <name type="scientific">Acinetobacter tianfuensis</name>
    <dbReference type="NCBI Taxonomy" id="2419603"/>
    <lineage>
        <taxon>Bacteria</taxon>
        <taxon>Pseudomonadati</taxon>
        <taxon>Pseudomonadota</taxon>
        <taxon>Gammaproteobacteria</taxon>
        <taxon>Moraxellales</taxon>
        <taxon>Moraxellaceae</taxon>
        <taxon>Acinetobacter</taxon>
    </lineage>
</organism>
<evidence type="ECO:0000313" key="2">
    <source>
        <dbReference type="Proteomes" id="UP000282388"/>
    </source>
</evidence>
<reference evidence="1 2" key="1">
    <citation type="submission" date="2018-09" db="EMBL/GenBank/DDBJ databases">
        <title>The draft genome of Acinetobacter spp. strains.</title>
        <authorList>
            <person name="Qin J."/>
            <person name="Feng Y."/>
            <person name="Zong Z."/>
        </authorList>
    </citation>
    <scope>NUCLEOTIDE SEQUENCE [LARGE SCALE GENOMIC DNA]</scope>
    <source>
        <strain evidence="1 2">WCHAc060012</strain>
    </source>
</reference>
<dbReference type="EMBL" id="RAXV01000004">
    <property type="protein sequence ID" value="RKG33490.1"/>
    <property type="molecule type" value="Genomic_DNA"/>
</dbReference>
<sequence>MASPYLNQMSINNYVFINILNKIRFNNEFLCKKIYLNSDYILLAADLNIQFIFNIDIYGIHEAVGI</sequence>
<comment type="caution">
    <text evidence="1">The sequence shown here is derived from an EMBL/GenBank/DDBJ whole genome shotgun (WGS) entry which is preliminary data.</text>
</comment>
<evidence type="ECO:0000313" key="1">
    <source>
        <dbReference type="EMBL" id="RKG33490.1"/>
    </source>
</evidence>